<dbReference type="InterPro" id="IPR015797">
    <property type="entry name" value="NUDIX_hydrolase-like_dom_sf"/>
</dbReference>
<dbReference type="PANTHER" id="PTHR21340">
    <property type="entry name" value="DIADENOSINE 5,5-P1,P4-TETRAPHOSPHATE PYROPHOSPHOHYDROLASE MUTT"/>
    <property type="match status" value="1"/>
</dbReference>
<dbReference type="RefSeq" id="WP_048695852.1">
    <property type="nucleotide sequence ID" value="NZ_HG764815.1"/>
</dbReference>
<gene>
    <name evidence="3" type="ORF">BN11_680003</name>
</gene>
<dbReference type="GO" id="GO:0006167">
    <property type="term" value="P:AMP biosynthetic process"/>
    <property type="evidence" value="ECO:0007669"/>
    <property type="project" value="TreeGrafter"/>
</dbReference>
<feature type="region of interest" description="Disordered" evidence="1">
    <location>
        <begin position="49"/>
        <end position="77"/>
    </location>
</feature>
<dbReference type="AlphaFoldDB" id="W6K1N6"/>
<dbReference type="SUPFAM" id="SSF55811">
    <property type="entry name" value="Nudix"/>
    <property type="match status" value="1"/>
</dbReference>
<dbReference type="Proteomes" id="UP000035763">
    <property type="component" value="Unassembled WGS sequence"/>
</dbReference>
<keyword evidence="4" id="KW-1185">Reference proteome</keyword>
<evidence type="ECO:0000313" key="3">
    <source>
        <dbReference type="EMBL" id="CCH75397.1"/>
    </source>
</evidence>
<dbReference type="STRING" id="1193182.BN11_680003"/>
<feature type="domain" description="Nudix hydrolase" evidence="2">
    <location>
        <begin position="5"/>
        <end position="158"/>
    </location>
</feature>
<protein>
    <submittedName>
        <fullName evidence="3">MutT-like protein</fullName>
    </submittedName>
</protein>
<name>W6K1N6_9MICO</name>
<dbReference type="Gene3D" id="3.90.79.10">
    <property type="entry name" value="Nucleoside Triphosphate Pyrophosphohydrolase"/>
    <property type="match status" value="1"/>
</dbReference>
<evidence type="ECO:0000259" key="2">
    <source>
        <dbReference type="PROSITE" id="PS51462"/>
    </source>
</evidence>
<dbReference type="GO" id="GO:0006754">
    <property type="term" value="P:ATP biosynthetic process"/>
    <property type="evidence" value="ECO:0007669"/>
    <property type="project" value="TreeGrafter"/>
</dbReference>
<organism evidence="3 4">
    <name type="scientific">Nostocoides australiense Ben110</name>
    <dbReference type="NCBI Taxonomy" id="1193182"/>
    <lineage>
        <taxon>Bacteria</taxon>
        <taxon>Bacillati</taxon>
        <taxon>Actinomycetota</taxon>
        <taxon>Actinomycetes</taxon>
        <taxon>Micrococcales</taxon>
        <taxon>Intrasporangiaceae</taxon>
        <taxon>Nostocoides</taxon>
    </lineage>
</organism>
<dbReference type="GO" id="GO:0004081">
    <property type="term" value="F:bis(5'-nucleosyl)-tetraphosphatase (asymmetrical) activity"/>
    <property type="evidence" value="ECO:0007669"/>
    <property type="project" value="TreeGrafter"/>
</dbReference>
<comment type="caution">
    <text evidence="3">The sequence shown here is derived from an EMBL/GenBank/DDBJ whole genome shotgun (WGS) entry which is preliminary data.</text>
</comment>
<proteinExistence type="predicted"/>
<sequence>MSPARARTSAGILPIHVGADGVVRVLIGHMGGPLWARKDERAWSIIKGEFDPETESPRQAAEREWAEETGLPVPQGDWFEMGTVKQSGGKVVHAFAVLVTEPFDVPAGAGNTVTTQWPPRSGTSITFPEIDRTQWCTLQEAGPRVVAAQEAFLERLELPQ</sequence>
<dbReference type="Pfam" id="PF00293">
    <property type="entry name" value="NUDIX"/>
    <property type="match status" value="1"/>
</dbReference>
<evidence type="ECO:0000313" key="4">
    <source>
        <dbReference type="Proteomes" id="UP000035763"/>
    </source>
</evidence>
<dbReference type="InterPro" id="IPR000086">
    <property type="entry name" value="NUDIX_hydrolase_dom"/>
</dbReference>
<accession>W6K1N6</accession>
<dbReference type="OrthoDB" id="954553at2"/>
<reference evidence="3 4" key="1">
    <citation type="journal article" date="2013" name="ISME J.">
        <title>A metabolic model for members of the genus Tetrasphaera involved in enhanced biological phosphorus removal.</title>
        <authorList>
            <person name="Kristiansen R."/>
            <person name="Nguyen H.T.T."/>
            <person name="Saunders A.M."/>
            <person name="Nielsen J.L."/>
            <person name="Wimmer R."/>
            <person name="Le V.Q."/>
            <person name="McIlroy S.J."/>
            <person name="Petrovski S."/>
            <person name="Seviour R.J."/>
            <person name="Calteau A."/>
            <person name="Nielsen K.L."/>
            <person name="Nielsen P.H."/>
        </authorList>
    </citation>
    <scope>NUCLEOTIDE SEQUENCE [LARGE SCALE GENOMIC DNA]</scope>
    <source>
        <strain evidence="3 4">Ben110</strain>
    </source>
</reference>
<dbReference type="PROSITE" id="PS51462">
    <property type="entry name" value="NUDIX"/>
    <property type="match status" value="1"/>
</dbReference>
<dbReference type="InterPro" id="IPR051325">
    <property type="entry name" value="Nudix_hydrolase_domain"/>
</dbReference>
<dbReference type="PANTHER" id="PTHR21340:SF7">
    <property type="entry name" value="NUDIX HYDROLASE DOMAIN-CONTAINING PROTEIN"/>
    <property type="match status" value="1"/>
</dbReference>
<evidence type="ECO:0000256" key="1">
    <source>
        <dbReference type="SAM" id="MobiDB-lite"/>
    </source>
</evidence>
<dbReference type="EMBL" id="CAJA01000494">
    <property type="protein sequence ID" value="CCH75397.1"/>
    <property type="molecule type" value="Genomic_DNA"/>
</dbReference>